<feature type="domain" description="Pus10-like C-terminal" evidence="4">
    <location>
        <begin position="460"/>
        <end position="614"/>
    </location>
</feature>
<feature type="domain" description="Pus10-like C-terminal" evidence="4">
    <location>
        <begin position="297"/>
        <end position="376"/>
    </location>
</feature>
<proteinExistence type="predicted"/>
<protein>
    <recommendedName>
        <fullName evidence="1">tRNA pseudouridine(55) synthase</fullName>
        <ecNumber evidence="1">5.4.99.25</ecNumber>
    </recommendedName>
</protein>
<dbReference type="GO" id="GO:0160148">
    <property type="term" value="F:tRNA pseudouridine(55) synthase activity"/>
    <property type="evidence" value="ECO:0007669"/>
    <property type="project" value="UniProtKB-EC"/>
</dbReference>
<reference evidence="5" key="1">
    <citation type="submission" date="2023-08" db="EMBL/GenBank/DDBJ databases">
        <title>Draft sequence of the Babesia gibsoni genome.</title>
        <authorList>
            <person name="Yamagishi J.Y."/>
            <person name="Xuan X.X."/>
        </authorList>
    </citation>
    <scope>NUCLEOTIDE SEQUENCE</scope>
    <source>
        <strain evidence="5">Azabu</strain>
    </source>
</reference>
<sequence>MSGNETAKAEDFSTINDVCYNCWRTLVFSNDQYEHIDLILSNPGLYGWFQQHCTFDRCSGAGCVFCSASTDQDVPTVKDDVVFVEYNALRTINFSEWPLEELFIQMSLAPQDHGEIDKLALGKTSVLRGFNLGILAVYFARAFDKDKRYRLSFARSSIALRLSDNVVSHFNSMYNSRIGIAVDFLKKASAMSTPDDELDKLILDYIKFAYKQETRQQWALNAYKKRLREVVVEVLEKEFDTFVEDYRELFNYIDRIYNQDRLLFEQFLRMQIDVSYELQERLKIAKFEVSRNVMTFTGYYNKYARCMSQTVWSLDKSLKSELSVEECLCAPLQDICDGERYKFMPSGREDYDVRTTGSGRKFCVDIYNCKRDPFHVFQIIRMMSYNGGATQHGTLGKMFPLLSCEYNLSDSGDFALNVSGEAKEYYILKGGNAIEGDNTNSITISRVSNRSLVETFGGGEINKSEVSAAAKFYGLKFVFESRAERQMIQSDAENKQKFYTCLVLSEEPIGFEDLKAIPKGPIPIRQRNPLRTSHRKTQNERKRMIYDITVEQLHPRMLLIHLRTQAGQSGRDVDTIRAGTYVKEFVNGDIGRTSPSISSFLGGKTLYVTHLDVVGFS</sequence>
<comment type="caution">
    <text evidence="5">The sequence shown here is derived from an EMBL/GenBank/DDBJ whole genome shotgun (WGS) entry which is preliminary data.</text>
</comment>
<name>A0AAD8LHT7_BABGI</name>
<dbReference type="Gene3D" id="3.30.70.2510">
    <property type="match status" value="1"/>
</dbReference>
<accession>A0AAD8LHT7</accession>
<organism evidence="5 6">
    <name type="scientific">Babesia gibsoni</name>
    <dbReference type="NCBI Taxonomy" id="33632"/>
    <lineage>
        <taxon>Eukaryota</taxon>
        <taxon>Sar</taxon>
        <taxon>Alveolata</taxon>
        <taxon>Apicomplexa</taxon>
        <taxon>Aconoidasida</taxon>
        <taxon>Piroplasmida</taxon>
        <taxon>Babesiidae</taxon>
        <taxon>Babesia</taxon>
    </lineage>
</organism>
<dbReference type="GO" id="GO:0031119">
    <property type="term" value="P:tRNA pseudouridine synthesis"/>
    <property type="evidence" value="ECO:0007669"/>
    <property type="project" value="TreeGrafter"/>
</dbReference>
<evidence type="ECO:0000259" key="4">
    <source>
        <dbReference type="Pfam" id="PF21238"/>
    </source>
</evidence>
<evidence type="ECO:0000313" key="6">
    <source>
        <dbReference type="Proteomes" id="UP001230268"/>
    </source>
</evidence>
<evidence type="ECO:0000313" key="5">
    <source>
        <dbReference type="EMBL" id="KAK1442940.1"/>
    </source>
</evidence>
<dbReference type="Gene3D" id="3.30.70.3190">
    <property type="match status" value="1"/>
</dbReference>
<dbReference type="Proteomes" id="UP001230268">
    <property type="component" value="Unassembled WGS sequence"/>
</dbReference>
<evidence type="ECO:0000256" key="1">
    <source>
        <dbReference type="ARBA" id="ARBA00012787"/>
    </source>
</evidence>
<gene>
    <name evidence="5" type="ORF">BgAZ_304580</name>
</gene>
<dbReference type="EC" id="5.4.99.25" evidence="1"/>
<dbReference type="InterPro" id="IPR039894">
    <property type="entry name" value="Pus10-like"/>
</dbReference>
<dbReference type="EMBL" id="JAVEPI010000003">
    <property type="protein sequence ID" value="KAK1442940.1"/>
    <property type="molecule type" value="Genomic_DNA"/>
</dbReference>
<dbReference type="AlphaFoldDB" id="A0AAD8LHT7"/>
<dbReference type="PANTHER" id="PTHR21568:SF0">
    <property type="entry name" value="TRNA PSEUDOURIDINE SYNTHASE PUS10"/>
    <property type="match status" value="1"/>
</dbReference>
<dbReference type="InterPro" id="IPR048741">
    <property type="entry name" value="Pus10-like_C"/>
</dbReference>
<evidence type="ECO:0000256" key="2">
    <source>
        <dbReference type="ARBA" id="ARBA00022694"/>
    </source>
</evidence>
<dbReference type="Pfam" id="PF21238">
    <property type="entry name" value="Pus10_C"/>
    <property type="match status" value="2"/>
</dbReference>
<dbReference type="PANTHER" id="PTHR21568">
    <property type="entry name" value="TRNA PSEUDOURIDINE SYNTHASE PUS10"/>
    <property type="match status" value="1"/>
</dbReference>
<evidence type="ECO:0000256" key="3">
    <source>
        <dbReference type="ARBA" id="ARBA00023235"/>
    </source>
</evidence>
<keyword evidence="3" id="KW-0413">Isomerase</keyword>
<keyword evidence="2" id="KW-0819">tRNA processing</keyword>
<keyword evidence="6" id="KW-1185">Reference proteome</keyword>